<name>A0A1F6CF64_9BACT</name>
<proteinExistence type="inferred from homology"/>
<sequence>MKTNVEVMKQGTESTTSLIRRFQKRVQGAGILQRSRKIRYHARPSSKFTKKKRALKLIERRAVYEELAKLGKLPEKKKGKGR</sequence>
<dbReference type="GO" id="GO:0006412">
    <property type="term" value="P:translation"/>
    <property type="evidence" value="ECO:0007669"/>
    <property type="project" value="InterPro"/>
</dbReference>
<gene>
    <name evidence="5" type="ORF">A2671_01680</name>
</gene>
<keyword evidence="3" id="KW-0687">Ribonucleoprotein</keyword>
<comment type="caution">
    <text evidence="5">The sequence shown here is derived from an EMBL/GenBank/DDBJ whole genome shotgun (WGS) entry which is preliminary data.</text>
</comment>
<protein>
    <recommendedName>
        <fullName evidence="4">Small ribosomal subunit protein bS21</fullName>
    </recommendedName>
</protein>
<comment type="similarity">
    <text evidence="1">Belongs to the bacterial ribosomal protein bS21 family.</text>
</comment>
<evidence type="ECO:0000256" key="4">
    <source>
        <dbReference type="ARBA" id="ARBA00035135"/>
    </source>
</evidence>
<evidence type="ECO:0000256" key="1">
    <source>
        <dbReference type="ARBA" id="ARBA00006640"/>
    </source>
</evidence>
<evidence type="ECO:0000313" key="6">
    <source>
        <dbReference type="Proteomes" id="UP000178344"/>
    </source>
</evidence>
<dbReference type="GO" id="GO:1990904">
    <property type="term" value="C:ribonucleoprotein complex"/>
    <property type="evidence" value="ECO:0007669"/>
    <property type="project" value="UniProtKB-KW"/>
</dbReference>
<dbReference type="GO" id="GO:0005840">
    <property type="term" value="C:ribosome"/>
    <property type="evidence" value="ECO:0007669"/>
    <property type="project" value="UniProtKB-KW"/>
</dbReference>
<dbReference type="Proteomes" id="UP000178344">
    <property type="component" value="Unassembled WGS sequence"/>
</dbReference>
<reference evidence="5 6" key="1">
    <citation type="journal article" date="2016" name="Nat. Commun.">
        <title>Thousands of microbial genomes shed light on interconnected biogeochemical processes in an aquifer system.</title>
        <authorList>
            <person name="Anantharaman K."/>
            <person name="Brown C.T."/>
            <person name="Hug L.A."/>
            <person name="Sharon I."/>
            <person name="Castelle C.J."/>
            <person name="Probst A.J."/>
            <person name="Thomas B.C."/>
            <person name="Singh A."/>
            <person name="Wilkins M.J."/>
            <person name="Karaoz U."/>
            <person name="Brodie E.L."/>
            <person name="Williams K.H."/>
            <person name="Hubbard S.S."/>
            <person name="Banfield J.F."/>
        </authorList>
    </citation>
    <scope>NUCLEOTIDE SEQUENCE [LARGE SCALE GENOMIC DNA]</scope>
</reference>
<dbReference type="EMBL" id="MFKQ01000004">
    <property type="protein sequence ID" value="OGG47617.1"/>
    <property type="molecule type" value="Genomic_DNA"/>
</dbReference>
<evidence type="ECO:0000256" key="2">
    <source>
        <dbReference type="ARBA" id="ARBA00022980"/>
    </source>
</evidence>
<organism evidence="5 6">
    <name type="scientific">Candidatus Kaiserbacteria bacterium RIFCSPHIGHO2_01_FULL_49_13</name>
    <dbReference type="NCBI Taxonomy" id="1798477"/>
    <lineage>
        <taxon>Bacteria</taxon>
        <taxon>Candidatus Kaiseribacteriota</taxon>
    </lineage>
</organism>
<dbReference type="GO" id="GO:0003735">
    <property type="term" value="F:structural constituent of ribosome"/>
    <property type="evidence" value="ECO:0007669"/>
    <property type="project" value="InterPro"/>
</dbReference>
<dbReference type="AlphaFoldDB" id="A0A1F6CF64"/>
<keyword evidence="2" id="KW-0689">Ribosomal protein</keyword>
<evidence type="ECO:0000313" key="5">
    <source>
        <dbReference type="EMBL" id="OGG47617.1"/>
    </source>
</evidence>
<dbReference type="InterPro" id="IPR001911">
    <property type="entry name" value="Ribosomal_bS21"/>
</dbReference>
<dbReference type="Pfam" id="PF01165">
    <property type="entry name" value="Ribosomal_S21"/>
    <property type="match status" value="1"/>
</dbReference>
<evidence type="ECO:0000256" key="3">
    <source>
        <dbReference type="ARBA" id="ARBA00023274"/>
    </source>
</evidence>
<accession>A0A1F6CF64</accession>